<protein>
    <recommendedName>
        <fullName evidence="3 8">Alpha-galactosidase</fullName>
        <ecNumber evidence="3 8">3.2.1.22</ecNumber>
    </recommendedName>
    <alternativeName>
        <fullName evidence="8">Melibiase</fullName>
    </alternativeName>
</protein>
<evidence type="ECO:0000256" key="6">
    <source>
        <dbReference type="ARBA" id="ARBA00023157"/>
    </source>
</evidence>
<dbReference type="SUPFAM" id="SSF51445">
    <property type="entry name" value="(Trans)glycosidases"/>
    <property type="match status" value="1"/>
</dbReference>
<keyword evidence="7 8" id="KW-0326">Glycosidase</keyword>
<comment type="similarity">
    <text evidence="2 8">Belongs to the glycosyl hydrolase 27 family.</text>
</comment>
<evidence type="ECO:0000256" key="5">
    <source>
        <dbReference type="ARBA" id="ARBA00022801"/>
    </source>
</evidence>
<organism evidence="11 12">
    <name type="scientific">Tetracentron sinense</name>
    <name type="common">Spur-leaf</name>
    <dbReference type="NCBI Taxonomy" id="13715"/>
    <lineage>
        <taxon>Eukaryota</taxon>
        <taxon>Viridiplantae</taxon>
        <taxon>Streptophyta</taxon>
        <taxon>Embryophyta</taxon>
        <taxon>Tracheophyta</taxon>
        <taxon>Spermatophyta</taxon>
        <taxon>Magnoliopsida</taxon>
        <taxon>Trochodendrales</taxon>
        <taxon>Trochodendraceae</taxon>
        <taxon>Tetracentron</taxon>
    </lineage>
</organism>
<dbReference type="SUPFAM" id="SSF51011">
    <property type="entry name" value="Glycosyl hydrolase domain"/>
    <property type="match status" value="1"/>
</dbReference>
<dbReference type="PANTHER" id="PTHR11452:SF33">
    <property type="entry name" value="ALPHA-GALACTOSIDASE 2"/>
    <property type="match status" value="1"/>
</dbReference>
<accession>A0A835DKZ9</accession>
<gene>
    <name evidence="11" type="ORF">HHK36_006532</name>
</gene>
<dbReference type="Gene3D" id="2.60.40.1180">
    <property type="entry name" value="Golgi alpha-mannosidase II"/>
    <property type="match status" value="1"/>
</dbReference>
<dbReference type="FunFam" id="3.20.20.70:FF:000093">
    <property type="entry name" value="Alpha-galactosidase"/>
    <property type="match status" value="1"/>
</dbReference>
<dbReference type="GO" id="GO:0004557">
    <property type="term" value="F:alpha-galactosidase activity"/>
    <property type="evidence" value="ECO:0007669"/>
    <property type="project" value="UniProtKB-EC"/>
</dbReference>
<dbReference type="CDD" id="cd14792">
    <property type="entry name" value="GH27"/>
    <property type="match status" value="1"/>
</dbReference>
<evidence type="ECO:0000256" key="7">
    <source>
        <dbReference type="ARBA" id="ARBA00023295"/>
    </source>
</evidence>
<evidence type="ECO:0000256" key="2">
    <source>
        <dbReference type="ARBA" id="ARBA00009743"/>
    </source>
</evidence>
<dbReference type="EMBL" id="JABCRI010000004">
    <property type="protein sequence ID" value="KAF8407401.1"/>
    <property type="molecule type" value="Genomic_DNA"/>
</dbReference>
<name>A0A835DKZ9_TETSI</name>
<dbReference type="Proteomes" id="UP000655225">
    <property type="component" value="Unassembled WGS sequence"/>
</dbReference>
<keyword evidence="4 9" id="KW-0732">Signal</keyword>
<dbReference type="AlphaFoldDB" id="A0A835DKZ9"/>
<dbReference type="InterPro" id="IPR002241">
    <property type="entry name" value="Glyco_hydro_27"/>
</dbReference>
<dbReference type="InterPro" id="IPR017853">
    <property type="entry name" value="GH"/>
</dbReference>
<dbReference type="PROSITE" id="PS00512">
    <property type="entry name" value="ALPHA_GALACTOSIDASE"/>
    <property type="match status" value="1"/>
</dbReference>
<comment type="catalytic activity">
    <reaction evidence="1 8">
        <text>Hydrolysis of terminal, non-reducing alpha-D-galactose residues in alpha-D-galactosides, including galactose oligosaccharides, galactomannans and galactolipids.</text>
        <dbReference type="EC" id="3.2.1.22"/>
    </reaction>
</comment>
<dbReference type="PRINTS" id="PR00740">
    <property type="entry name" value="GLHYDRLASE27"/>
</dbReference>
<dbReference type="InterPro" id="IPR013780">
    <property type="entry name" value="Glyco_hydro_b"/>
</dbReference>
<evidence type="ECO:0000313" key="11">
    <source>
        <dbReference type="EMBL" id="KAF8407401.1"/>
    </source>
</evidence>
<dbReference type="PANTHER" id="PTHR11452">
    <property type="entry name" value="ALPHA-GALACTOSIDASE/ALPHA-N-ACETYLGALACTOSAMINIDASE"/>
    <property type="match status" value="1"/>
</dbReference>
<feature type="domain" description="Alpha galactosidase C-terminal" evidence="10">
    <location>
        <begin position="329"/>
        <end position="405"/>
    </location>
</feature>
<sequence length="408" mass="44890">MRSRAAMAPNSASSALVAVIFYLFLTIVGAAQSNIGFREEIRRNLLNNGLGRTPQMGWNSWNHFACDIEEKLIRETADAMVSTGLAALGYKYINLDDCWGELNRDSKGNLVPKASTFPSGIKGLADYVHSKGLKLGIYSDAGTQTCSKTMPGSLGYEEQDAKTFASWEIDYLKYDNCQNTGTNPKERYPKMSKALLSSGRPIFFSLCEWGQEDPATWAPGLGNSWRTTGDIKDNWKSLITRADQNDKWASYAGPGGWNDPDMLEVGNGGMTTEEYRSHFSIWALAKAPLLIGCDIRSMSSVTLELLSNKEVIAVNQDKLGVQGKKVKKDGKLEVWAGPLSDKRVAVVLWNRGSSQAKITAYWSDIKLKSSTVVNARDLWVHSTQSSVQGQLSAEVGSHACKMYVLTPQ</sequence>
<evidence type="ECO:0000256" key="4">
    <source>
        <dbReference type="ARBA" id="ARBA00022729"/>
    </source>
</evidence>
<dbReference type="Pfam" id="PF17801">
    <property type="entry name" value="Melibiase_C"/>
    <property type="match status" value="1"/>
</dbReference>
<evidence type="ECO:0000256" key="8">
    <source>
        <dbReference type="RuleBase" id="RU361168"/>
    </source>
</evidence>
<dbReference type="OrthoDB" id="5795902at2759"/>
<comment type="caution">
    <text evidence="11">The sequence shown here is derived from an EMBL/GenBank/DDBJ whole genome shotgun (WGS) entry which is preliminary data.</text>
</comment>
<dbReference type="EC" id="3.2.1.22" evidence="3 8"/>
<keyword evidence="5 8" id="KW-0378">Hydrolase</keyword>
<dbReference type="Gene3D" id="3.20.20.70">
    <property type="entry name" value="Aldolase class I"/>
    <property type="match status" value="1"/>
</dbReference>
<feature type="chain" id="PRO_5032485672" description="Alpha-galactosidase" evidence="9">
    <location>
        <begin position="31"/>
        <end position="408"/>
    </location>
</feature>
<dbReference type="Pfam" id="PF16499">
    <property type="entry name" value="Melibiase_2"/>
    <property type="match status" value="1"/>
</dbReference>
<evidence type="ECO:0000256" key="3">
    <source>
        <dbReference type="ARBA" id="ARBA00012755"/>
    </source>
</evidence>
<evidence type="ECO:0000259" key="10">
    <source>
        <dbReference type="Pfam" id="PF17801"/>
    </source>
</evidence>
<dbReference type="FunFam" id="2.60.40.1180:FF:000008">
    <property type="entry name" value="Alpha-galactosidase"/>
    <property type="match status" value="1"/>
</dbReference>
<dbReference type="InterPro" id="IPR000111">
    <property type="entry name" value="Glyco_hydro_27/36_CS"/>
</dbReference>
<proteinExistence type="inferred from homology"/>
<dbReference type="OMA" id="APHDCKI"/>
<dbReference type="GO" id="GO:0005975">
    <property type="term" value="P:carbohydrate metabolic process"/>
    <property type="evidence" value="ECO:0007669"/>
    <property type="project" value="InterPro"/>
</dbReference>
<keyword evidence="12" id="KW-1185">Reference proteome</keyword>
<dbReference type="GO" id="GO:0009505">
    <property type="term" value="C:plant-type cell wall"/>
    <property type="evidence" value="ECO:0007669"/>
    <property type="project" value="TreeGrafter"/>
</dbReference>
<dbReference type="InterPro" id="IPR041233">
    <property type="entry name" value="Melibiase_C"/>
</dbReference>
<evidence type="ECO:0000256" key="1">
    <source>
        <dbReference type="ARBA" id="ARBA00001255"/>
    </source>
</evidence>
<evidence type="ECO:0000256" key="9">
    <source>
        <dbReference type="SAM" id="SignalP"/>
    </source>
</evidence>
<evidence type="ECO:0000313" key="12">
    <source>
        <dbReference type="Proteomes" id="UP000655225"/>
    </source>
</evidence>
<keyword evidence="6 8" id="KW-1015">Disulfide bond</keyword>
<reference evidence="11 12" key="1">
    <citation type="submission" date="2020-04" db="EMBL/GenBank/DDBJ databases">
        <title>Plant Genome Project.</title>
        <authorList>
            <person name="Zhang R.-G."/>
        </authorList>
    </citation>
    <scope>NUCLEOTIDE SEQUENCE [LARGE SCALE GENOMIC DNA]</scope>
    <source>
        <strain evidence="11">YNK0</strain>
        <tissue evidence="11">Leaf</tissue>
    </source>
</reference>
<feature type="signal peptide" evidence="9">
    <location>
        <begin position="1"/>
        <end position="30"/>
    </location>
</feature>
<dbReference type="InterPro" id="IPR013785">
    <property type="entry name" value="Aldolase_TIM"/>
</dbReference>